<keyword evidence="4" id="KW-0963">Cytoplasm</keyword>
<evidence type="ECO:0000256" key="11">
    <source>
        <dbReference type="ARBA" id="ARBA00032593"/>
    </source>
</evidence>
<evidence type="ECO:0000313" key="14">
    <source>
        <dbReference type="Proteomes" id="UP000019426"/>
    </source>
</evidence>
<dbReference type="GO" id="GO:0046914">
    <property type="term" value="F:transition metal ion binding"/>
    <property type="evidence" value="ECO:0007669"/>
    <property type="project" value="InterPro"/>
</dbReference>
<dbReference type="SUPFAM" id="SSF46785">
    <property type="entry name" value="Winged helix' DNA-binding domain"/>
    <property type="match status" value="1"/>
</dbReference>
<dbReference type="STRING" id="1216932.CM240_0297"/>
<keyword evidence="7" id="KW-0238">DNA-binding</keyword>
<evidence type="ECO:0000256" key="9">
    <source>
        <dbReference type="ARBA" id="ARBA00023163"/>
    </source>
</evidence>
<comment type="subcellular location">
    <subcellularLocation>
        <location evidence="1">Cytoplasm</location>
    </subcellularLocation>
</comment>
<keyword evidence="10" id="KW-0464">Manganese</keyword>
<dbReference type="RefSeq" id="WP_044035913.1">
    <property type="nucleotide sequence ID" value="NZ_HG917868.1"/>
</dbReference>
<dbReference type="InterPro" id="IPR022687">
    <property type="entry name" value="HTH_DTXR"/>
</dbReference>
<comment type="subunit">
    <text evidence="3">Homodimer.</text>
</comment>
<evidence type="ECO:0000256" key="5">
    <source>
        <dbReference type="ARBA" id="ARBA00022491"/>
    </source>
</evidence>
<keyword evidence="9" id="KW-0804">Transcription</keyword>
<dbReference type="InterPro" id="IPR036390">
    <property type="entry name" value="WH_DNA-bd_sf"/>
</dbReference>
<keyword evidence="8" id="KW-0010">Activator</keyword>
<evidence type="ECO:0000256" key="2">
    <source>
        <dbReference type="ARBA" id="ARBA00007871"/>
    </source>
</evidence>
<dbReference type="AlphaFoldDB" id="W6RV34"/>
<name>W6RV34_9CLOT</name>
<dbReference type="InterPro" id="IPR036421">
    <property type="entry name" value="Fe_dep_repressor_sf"/>
</dbReference>
<accession>W6RV34</accession>
<dbReference type="GO" id="GO:0046983">
    <property type="term" value="F:protein dimerization activity"/>
    <property type="evidence" value="ECO:0007669"/>
    <property type="project" value="InterPro"/>
</dbReference>
<evidence type="ECO:0000256" key="1">
    <source>
        <dbReference type="ARBA" id="ARBA00004496"/>
    </source>
</evidence>
<keyword evidence="6" id="KW-0805">Transcription regulation</keyword>
<keyword evidence="14" id="KW-1185">Reference proteome</keyword>
<dbReference type="Gene3D" id="1.10.60.10">
    <property type="entry name" value="Iron dependent repressor, metal binding and dimerisation domain"/>
    <property type="match status" value="1"/>
</dbReference>
<dbReference type="PANTHER" id="PTHR33238">
    <property type="entry name" value="IRON (METAL) DEPENDENT REPRESSOR, DTXR FAMILY"/>
    <property type="match status" value="1"/>
</dbReference>
<evidence type="ECO:0000256" key="4">
    <source>
        <dbReference type="ARBA" id="ARBA00022490"/>
    </source>
</evidence>
<dbReference type="GO" id="GO:0003700">
    <property type="term" value="F:DNA-binding transcription factor activity"/>
    <property type="evidence" value="ECO:0007669"/>
    <property type="project" value="InterPro"/>
</dbReference>
<protein>
    <recommendedName>
        <fullName evidence="11">Manganese transport regulator</fullName>
    </recommendedName>
</protein>
<dbReference type="SMART" id="SM00529">
    <property type="entry name" value="HTH_DTXR"/>
    <property type="match status" value="1"/>
</dbReference>
<sequence>MDDKNTFYTFNTYLNNNLITASMEDYIEMIYRLSLDQGYTRVSELSHSLNVTAPSTNNMVKKLCALKLIEYEKYSTIKLTTYGKHYGEYLYKRHNTIFKFLSILGVKDSILEETEKIEHVINEETLNCIKNFIDNSINSH</sequence>
<dbReference type="GO" id="GO:0005737">
    <property type="term" value="C:cytoplasm"/>
    <property type="evidence" value="ECO:0007669"/>
    <property type="project" value="UniProtKB-SubCell"/>
</dbReference>
<dbReference type="HOGENOM" id="CLU_069532_3_0_9"/>
<dbReference type="Proteomes" id="UP000019426">
    <property type="component" value="Chromosome M2/40_rep1"/>
</dbReference>
<gene>
    <name evidence="13" type="ORF">CM240_0297</name>
</gene>
<dbReference type="KEGG" id="clt:CM240_0297"/>
<evidence type="ECO:0000256" key="3">
    <source>
        <dbReference type="ARBA" id="ARBA00011738"/>
    </source>
</evidence>
<evidence type="ECO:0000256" key="7">
    <source>
        <dbReference type="ARBA" id="ARBA00023125"/>
    </source>
</evidence>
<evidence type="ECO:0000259" key="12">
    <source>
        <dbReference type="PROSITE" id="PS50944"/>
    </source>
</evidence>
<evidence type="ECO:0000313" key="13">
    <source>
        <dbReference type="EMBL" id="CDM67464.1"/>
    </source>
</evidence>
<dbReference type="Pfam" id="PF01325">
    <property type="entry name" value="Fe_dep_repress"/>
    <property type="match status" value="1"/>
</dbReference>
<dbReference type="InterPro" id="IPR050536">
    <property type="entry name" value="DtxR_MntR_Metal-Reg"/>
</dbReference>
<evidence type="ECO:0000256" key="6">
    <source>
        <dbReference type="ARBA" id="ARBA00023015"/>
    </source>
</evidence>
<dbReference type="PATRIC" id="fig|1216932.3.peg.277"/>
<reference evidence="13 14" key="1">
    <citation type="submission" date="2013-11" db="EMBL/GenBank/DDBJ databases">
        <title>Complete genome sequence of Clostridum sp. M2/40.</title>
        <authorList>
            <person name="Wibberg D."/>
            <person name="Puehler A."/>
            <person name="Schlueter A."/>
        </authorList>
    </citation>
    <scope>NUCLEOTIDE SEQUENCE [LARGE SCALE GENOMIC DNA]</scope>
    <source>
        <strain evidence="14">M2/40</strain>
    </source>
</reference>
<dbReference type="PANTHER" id="PTHR33238:SF11">
    <property type="entry name" value="TRANSCRIPTIONAL REGULATOR MNTR"/>
    <property type="match status" value="1"/>
</dbReference>
<proteinExistence type="inferred from homology"/>
<dbReference type="eggNOG" id="COG1321">
    <property type="taxonomic scope" value="Bacteria"/>
</dbReference>
<dbReference type="InterPro" id="IPR001367">
    <property type="entry name" value="Fe_dep_repressor"/>
</dbReference>
<dbReference type="InterPro" id="IPR022689">
    <property type="entry name" value="Iron_dep_repressor"/>
</dbReference>
<dbReference type="PROSITE" id="PS50944">
    <property type="entry name" value="HTH_DTXR"/>
    <property type="match status" value="1"/>
</dbReference>
<dbReference type="GO" id="GO:0003677">
    <property type="term" value="F:DNA binding"/>
    <property type="evidence" value="ECO:0007669"/>
    <property type="project" value="UniProtKB-KW"/>
</dbReference>
<evidence type="ECO:0000256" key="10">
    <source>
        <dbReference type="ARBA" id="ARBA00023211"/>
    </source>
</evidence>
<dbReference type="InterPro" id="IPR036388">
    <property type="entry name" value="WH-like_DNA-bd_sf"/>
</dbReference>
<evidence type="ECO:0000256" key="8">
    <source>
        <dbReference type="ARBA" id="ARBA00023159"/>
    </source>
</evidence>
<organism evidence="13 14">
    <name type="scientific">Clostridium bornimense</name>
    <dbReference type="NCBI Taxonomy" id="1216932"/>
    <lineage>
        <taxon>Bacteria</taxon>
        <taxon>Bacillati</taxon>
        <taxon>Bacillota</taxon>
        <taxon>Clostridia</taxon>
        <taxon>Eubacteriales</taxon>
        <taxon>Clostridiaceae</taxon>
        <taxon>Clostridium</taxon>
    </lineage>
</organism>
<keyword evidence="5" id="KW-0678">Repressor</keyword>
<comment type="similarity">
    <text evidence="2">Belongs to the DtxR/MntR family.</text>
</comment>
<dbReference type="Pfam" id="PF02742">
    <property type="entry name" value="Fe_dep_repr_C"/>
    <property type="match status" value="1"/>
</dbReference>
<dbReference type="Gene3D" id="1.10.10.10">
    <property type="entry name" value="Winged helix-like DNA-binding domain superfamily/Winged helix DNA-binding domain"/>
    <property type="match status" value="1"/>
</dbReference>
<dbReference type="SUPFAM" id="SSF47979">
    <property type="entry name" value="Iron-dependent repressor protein, dimerization domain"/>
    <property type="match status" value="1"/>
</dbReference>
<feature type="domain" description="HTH dtxR-type" evidence="12">
    <location>
        <begin position="19"/>
        <end position="80"/>
    </location>
</feature>
<dbReference type="OrthoDB" id="9791355at2"/>
<dbReference type="EMBL" id="HG917868">
    <property type="protein sequence ID" value="CDM67464.1"/>
    <property type="molecule type" value="Genomic_DNA"/>
</dbReference>